<accession>D1BWQ0</accession>
<dbReference type="OrthoDB" id="4966872at2"/>
<name>D1BWQ0_XYLCX</name>
<dbReference type="HOGENOM" id="CLU_2157419_0_0_11"/>
<dbReference type="EMBL" id="CP001821">
    <property type="protein sequence ID" value="ACZ29632.1"/>
    <property type="molecule type" value="Genomic_DNA"/>
</dbReference>
<dbReference type="RefSeq" id="WP_012877376.1">
    <property type="nucleotide sequence ID" value="NC_013530.1"/>
</dbReference>
<dbReference type="InterPro" id="IPR001387">
    <property type="entry name" value="Cro/C1-type_HTH"/>
</dbReference>
<dbReference type="CDD" id="cd00093">
    <property type="entry name" value="HTH_XRE"/>
    <property type="match status" value="1"/>
</dbReference>
<dbReference type="PROSITE" id="PS50943">
    <property type="entry name" value="HTH_CROC1"/>
    <property type="match status" value="1"/>
</dbReference>
<organism evidence="2 3">
    <name type="scientific">Xylanimonas cellulosilytica (strain DSM 15894 / JCM 12276 / CECT 5975 / KCTC 9989 / LMG 20990 / NBRC 107835 / XIL07)</name>
    <dbReference type="NCBI Taxonomy" id="446471"/>
    <lineage>
        <taxon>Bacteria</taxon>
        <taxon>Bacillati</taxon>
        <taxon>Actinomycetota</taxon>
        <taxon>Actinomycetes</taxon>
        <taxon>Micrococcales</taxon>
        <taxon>Promicromonosporaceae</taxon>
        <taxon>Xylanimonas</taxon>
    </lineage>
</organism>
<dbReference type="GO" id="GO:0003677">
    <property type="term" value="F:DNA binding"/>
    <property type="evidence" value="ECO:0007669"/>
    <property type="project" value="InterPro"/>
</dbReference>
<evidence type="ECO:0000259" key="1">
    <source>
        <dbReference type="PROSITE" id="PS50943"/>
    </source>
</evidence>
<dbReference type="SUPFAM" id="SSF47413">
    <property type="entry name" value="lambda repressor-like DNA-binding domains"/>
    <property type="match status" value="1"/>
</dbReference>
<dbReference type="KEGG" id="xce:Xcel_0593"/>
<proteinExistence type="predicted"/>
<reference evidence="3" key="1">
    <citation type="submission" date="2009-11" db="EMBL/GenBank/DDBJ databases">
        <title>The complete chromosome of Xylanimonas cellulosilytica DSM 15894.</title>
        <authorList>
            <consortium name="US DOE Joint Genome Institute (JGI-PGF)"/>
            <person name="Lucas S."/>
            <person name="Copeland A."/>
            <person name="Lapidus A."/>
            <person name="Glavina del Rio T."/>
            <person name="Dalin E."/>
            <person name="Tice H."/>
            <person name="Bruce D."/>
            <person name="Goodwin L."/>
            <person name="Pitluck S."/>
            <person name="Kyrpides N."/>
            <person name="Mavromatis K."/>
            <person name="Ivanova N."/>
            <person name="Mikhailova N."/>
            <person name="Foster B."/>
            <person name="Clum A."/>
            <person name="Brettin T."/>
            <person name="Detter J.C."/>
            <person name="Han C."/>
            <person name="Larimer F."/>
            <person name="Land M."/>
            <person name="Hauser L."/>
            <person name="Markowitz V."/>
            <person name="Cheng J.F."/>
            <person name="Hugenholtz P."/>
            <person name="Woyke T."/>
            <person name="Wu D."/>
            <person name="Gehrich-Schroeter G."/>
            <person name="Schneider S."/>
            <person name="Pukall S.R."/>
            <person name="Klenk H.P."/>
            <person name="Eisen J.A."/>
        </authorList>
    </citation>
    <scope>NUCLEOTIDE SEQUENCE [LARGE SCALE GENOMIC DNA]</scope>
    <source>
        <strain evidence="3">DSM 15894 / CECT 5975 / LMG 20990 / XIL07</strain>
    </source>
</reference>
<protein>
    <recommendedName>
        <fullName evidence="1">HTH cro/C1-type domain-containing protein</fullName>
    </recommendedName>
</protein>
<dbReference type="eggNOG" id="ENOG502ZY06">
    <property type="taxonomic scope" value="Bacteria"/>
</dbReference>
<dbReference type="InterPro" id="IPR010982">
    <property type="entry name" value="Lambda_DNA-bd_dom_sf"/>
</dbReference>
<evidence type="ECO:0000313" key="3">
    <source>
        <dbReference type="Proteomes" id="UP000002255"/>
    </source>
</evidence>
<dbReference type="Gene3D" id="1.10.260.40">
    <property type="entry name" value="lambda repressor-like DNA-binding domains"/>
    <property type="match status" value="1"/>
</dbReference>
<keyword evidence="3" id="KW-1185">Reference proteome</keyword>
<gene>
    <name evidence="2" type="ordered locus">Xcel_0593</name>
</gene>
<feature type="domain" description="HTH cro/C1-type" evidence="1">
    <location>
        <begin position="38"/>
        <end position="71"/>
    </location>
</feature>
<sequence>MKGRRAALRANVADALDRTGRSQEWLAQAMRARGHQWHQTTVYKVINGRRKVEVTEALDLADALGVTLGALIGREPKDTANEYRKGYLDGHNTANAELAAFLAKQLSGEVA</sequence>
<dbReference type="STRING" id="446471.Xcel_0593"/>
<dbReference type="AlphaFoldDB" id="D1BWQ0"/>
<evidence type="ECO:0000313" key="2">
    <source>
        <dbReference type="EMBL" id="ACZ29632.1"/>
    </source>
</evidence>
<reference evidence="2 3" key="2">
    <citation type="journal article" date="2010" name="Stand. Genomic Sci.">
        <title>Complete genome sequence of Xylanimonas cellulosilytica type strain (XIL07).</title>
        <authorList>
            <person name="Foster B."/>
            <person name="Pukall R."/>
            <person name="Abt B."/>
            <person name="Nolan M."/>
            <person name="Glavina Del Rio T."/>
            <person name="Chen F."/>
            <person name="Lucas S."/>
            <person name="Tice H."/>
            <person name="Pitluck S."/>
            <person name="Cheng J.-F."/>
            <person name="Chertkov O."/>
            <person name="Brettin T."/>
            <person name="Han C."/>
            <person name="Detter J.C."/>
            <person name="Bruce D."/>
            <person name="Goodwin L."/>
            <person name="Ivanova N."/>
            <person name="Mavromatis K."/>
            <person name="Pati A."/>
            <person name="Mikhailova N."/>
            <person name="Chen A."/>
            <person name="Palaniappan K."/>
            <person name="Land M."/>
            <person name="Hauser L."/>
            <person name="Chang Y.-J."/>
            <person name="Jeffries C.D."/>
            <person name="Chain P."/>
            <person name="Rohde M."/>
            <person name="Goeker M."/>
            <person name="Bristow J."/>
            <person name="Eisen J.A."/>
            <person name="Markowitz V."/>
            <person name="Hugenholtz P."/>
            <person name="Kyrpides N.C."/>
            <person name="Klenk H.-P."/>
            <person name="Lapidus A."/>
        </authorList>
    </citation>
    <scope>NUCLEOTIDE SEQUENCE [LARGE SCALE GENOMIC DNA]</scope>
    <source>
        <strain evidence="3">DSM 15894 / CECT 5975 / LMG 20990 / XIL07</strain>
    </source>
</reference>
<dbReference type="Proteomes" id="UP000002255">
    <property type="component" value="Chromosome"/>
</dbReference>